<feature type="compositionally biased region" description="Low complexity" evidence="1">
    <location>
        <begin position="178"/>
        <end position="195"/>
    </location>
</feature>
<keyword evidence="3" id="KW-1185">Reference proteome</keyword>
<sequence>MSWRRCAANALITARVCSMQAVNSSAVGAPPLAEAGVAAVAGDGEFLFQAVDLGLLGLELMPEVVERCLVRRDGLAERGRIGVGAGDVARGGGAAELVAKSREVAELGDDLNVGGPHPVWVPGTVRPLERGVRATHTRNRVEHLRYERLGIPRRSAPLATAAATFLFSSQIFSFSSFASPPLTSSSSSAAAATSSEEGERLRSSPPETTSVKSAN</sequence>
<proteinExistence type="predicted"/>
<organism evidence="2 3">
    <name type="scientific">Zizania palustris</name>
    <name type="common">Northern wild rice</name>
    <dbReference type="NCBI Taxonomy" id="103762"/>
    <lineage>
        <taxon>Eukaryota</taxon>
        <taxon>Viridiplantae</taxon>
        <taxon>Streptophyta</taxon>
        <taxon>Embryophyta</taxon>
        <taxon>Tracheophyta</taxon>
        <taxon>Spermatophyta</taxon>
        <taxon>Magnoliopsida</taxon>
        <taxon>Liliopsida</taxon>
        <taxon>Poales</taxon>
        <taxon>Poaceae</taxon>
        <taxon>BOP clade</taxon>
        <taxon>Oryzoideae</taxon>
        <taxon>Oryzeae</taxon>
        <taxon>Zizaniinae</taxon>
        <taxon>Zizania</taxon>
    </lineage>
</organism>
<gene>
    <name evidence="2" type="ORF">GUJ93_ZPchr0010g9965</name>
</gene>
<dbReference type="EMBL" id="JAAALK010000082">
    <property type="protein sequence ID" value="KAG8086663.1"/>
    <property type="molecule type" value="Genomic_DNA"/>
</dbReference>
<protein>
    <submittedName>
        <fullName evidence="2">Uncharacterized protein</fullName>
    </submittedName>
</protein>
<evidence type="ECO:0000313" key="3">
    <source>
        <dbReference type="Proteomes" id="UP000729402"/>
    </source>
</evidence>
<evidence type="ECO:0000256" key="1">
    <source>
        <dbReference type="SAM" id="MobiDB-lite"/>
    </source>
</evidence>
<dbReference type="AlphaFoldDB" id="A0A8J5WA31"/>
<feature type="compositionally biased region" description="Polar residues" evidence="1">
    <location>
        <begin position="205"/>
        <end position="215"/>
    </location>
</feature>
<name>A0A8J5WA31_ZIZPA</name>
<reference evidence="2" key="1">
    <citation type="journal article" date="2021" name="bioRxiv">
        <title>Whole Genome Assembly and Annotation of Northern Wild Rice, Zizania palustris L., Supports a Whole Genome Duplication in the Zizania Genus.</title>
        <authorList>
            <person name="Haas M."/>
            <person name="Kono T."/>
            <person name="Macchietto M."/>
            <person name="Millas R."/>
            <person name="McGilp L."/>
            <person name="Shao M."/>
            <person name="Duquette J."/>
            <person name="Hirsch C.N."/>
            <person name="Kimball J."/>
        </authorList>
    </citation>
    <scope>NUCLEOTIDE SEQUENCE</scope>
    <source>
        <tissue evidence="2">Fresh leaf tissue</tissue>
    </source>
</reference>
<dbReference type="Proteomes" id="UP000729402">
    <property type="component" value="Unassembled WGS sequence"/>
</dbReference>
<comment type="caution">
    <text evidence="2">The sequence shown here is derived from an EMBL/GenBank/DDBJ whole genome shotgun (WGS) entry which is preliminary data.</text>
</comment>
<evidence type="ECO:0000313" key="2">
    <source>
        <dbReference type="EMBL" id="KAG8086663.1"/>
    </source>
</evidence>
<reference evidence="2" key="2">
    <citation type="submission" date="2021-02" db="EMBL/GenBank/DDBJ databases">
        <authorList>
            <person name="Kimball J.A."/>
            <person name="Haas M.W."/>
            <person name="Macchietto M."/>
            <person name="Kono T."/>
            <person name="Duquette J."/>
            <person name="Shao M."/>
        </authorList>
    </citation>
    <scope>NUCLEOTIDE SEQUENCE</scope>
    <source>
        <tissue evidence="2">Fresh leaf tissue</tissue>
    </source>
</reference>
<feature type="region of interest" description="Disordered" evidence="1">
    <location>
        <begin position="178"/>
        <end position="215"/>
    </location>
</feature>
<accession>A0A8J5WA31</accession>